<reference evidence="1 2" key="1">
    <citation type="submission" date="2017-08" db="EMBL/GenBank/DDBJ databases">
        <title>Reclassification of Bisgaard taxon 37 and 44.</title>
        <authorList>
            <person name="Christensen H."/>
        </authorList>
    </citation>
    <scope>NUCLEOTIDE SEQUENCE [LARGE SCALE GENOMIC DNA]</scope>
    <source>
        <strain evidence="1 2">EEAB3T1</strain>
    </source>
</reference>
<keyword evidence="2" id="KW-1185">Reference proteome</keyword>
<dbReference type="EMBL" id="NRJF01000116">
    <property type="protein sequence ID" value="RIY34950.1"/>
    <property type="molecule type" value="Genomic_DNA"/>
</dbReference>
<proteinExistence type="predicted"/>
<protein>
    <submittedName>
        <fullName evidence="1">Uncharacterized protein</fullName>
    </submittedName>
</protein>
<sequence length="953" mass="108151">MLNKHLFLLTSATCASLASLVIKRKQLLTEQIYVFYTQEAAHAVLGLDLPLEQTLAIDSYKEEFASLLNVAQAQDFSLSNYFALVQSYYQLIANFLEQRQYQYAQINAQTLTLPEFCAYVPCLDTIEAQALANHPQCQELSVIEADISAYVGNNHSKPLQFTEEFAEFYQDYPQASYYATGIAPYTACRALDLIGLMNQKLGTSQNPITFYRANVAAFYWLGAMYEGRQLRLETFSEDEIARLPQPRAFSQHLVSMATQMRQEGISQFAIFKANLWVIDALTLQLLTPEHFADYLVRMGEKFSFLAYKKVLVKLDVQATATQKEQVSLALQEYGVEAIFLENQEYLYPIFLTLPPNSFTVHGLFAPELCYAVAGRQTWVNDLILGVNYPEVEEFCRQANFNINNLLKSFTQSLGIDLRDAQRAEKLVALGRERFTKYLWQDLADQAFVNYEKDLQTKVTQILGRENSIFMPTFRDVLGKNLETPEKFKTLEAENKKSFAFFVPKEVNVSSTVEKQEEKQIVSAVKATSASAREKEIAKTSTLDTEQANKTEIEKDVTVKSLASKETVVPTTETISDLEISKINPIYLDHSERELNAKALKSVKEKGLQGSASDLNVLAQARNMVGIAKKNLEDVALQRKYANTNSVESDLSVAYVVASQRLEKEQEQATRKVVNPFAFGINEQANKVLFAPSFLQTFVQHQLTFSEKEQNLPLLATGTLKALQQACKLVKGFSALETSKFEEFASYPLLDFIYSGFDLRKHKLAKVFVVDDADTLIRQKVWYGHKGMMQGEIMVLTTKPEILLGKVDYFHRTINYSSYAAELEAKPYFNIKDLVNVGFTLQARIQAALGYLPTDLYVSQFNKSVFFMLITNLPLAHLHVLQRKGVAPMYHDLGLGAMHKLLAQFKQEYQHLLAYPRLVQEKHGIDDILYSLGDEEGQMYTKYVVRGTRFNIQE</sequence>
<organism evidence="1 2">
    <name type="scientific">Psittacicella gerlachiana</name>
    <dbReference type="NCBI Taxonomy" id="2028574"/>
    <lineage>
        <taxon>Bacteria</taxon>
        <taxon>Pseudomonadati</taxon>
        <taxon>Pseudomonadota</taxon>
        <taxon>Gammaproteobacteria</taxon>
        <taxon>Pasteurellales</taxon>
        <taxon>Psittacicellaceae</taxon>
        <taxon>Psittacicella</taxon>
    </lineage>
</organism>
<dbReference type="Proteomes" id="UP000265964">
    <property type="component" value="Unassembled WGS sequence"/>
</dbReference>
<dbReference type="RefSeq" id="WP_119534764.1">
    <property type="nucleotide sequence ID" value="NZ_NRJF01000116.1"/>
</dbReference>
<dbReference type="AlphaFoldDB" id="A0A3A1YCQ7"/>
<evidence type="ECO:0000313" key="2">
    <source>
        <dbReference type="Proteomes" id="UP000265964"/>
    </source>
</evidence>
<gene>
    <name evidence="1" type="ORF">CKF59_04410</name>
</gene>
<accession>A0A3A1YCQ7</accession>
<evidence type="ECO:0000313" key="1">
    <source>
        <dbReference type="EMBL" id="RIY34950.1"/>
    </source>
</evidence>
<name>A0A3A1YCQ7_9GAMM</name>
<dbReference type="OrthoDB" id="5666068at2"/>
<comment type="caution">
    <text evidence="1">The sequence shown here is derived from an EMBL/GenBank/DDBJ whole genome shotgun (WGS) entry which is preliminary data.</text>
</comment>